<reference evidence="1 2" key="1">
    <citation type="journal article" date="2019" name="Nat. Ecol. Evol.">
        <title>Megaphylogeny resolves global patterns of mushroom evolution.</title>
        <authorList>
            <person name="Varga T."/>
            <person name="Krizsan K."/>
            <person name="Foldi C."/>
            <person name="Dima B."/>
            <person name="Sanchez-Garcia M."/>
            <person name="Sanchez-Ramirez S."/>
            <person name="Szollosi G.J."/>
            <person name="Szarkandi J.G."/>
            <person name="Papp V."/>
            <person name="Albert L."/>
            <person name="Andreopoulos W."/>
            <person name="Angelini C."/>
            <person name="Antonin V."/>
            <person name="Barry K.W."/>
            <person name="Bougher N.L."/>
            <person name="Buchanan P."/>
            <person name="Buyck B."/>
            <person name="Bense V."/>
            <person name="Catcheside P."/>
            <person name="Chovatia M."/>
            <person name="Cooper J."/>
            <person name="Damon W."/>
            <person name="Desjardin D."/>
            <person name="Finy P."/>
            <person name="Geml J."/>
            <person name="Haridas S."/>
            <person name="Hughes K."/>
            <person name="Justo A."/>
            <person name="Karasinski D."/>
            <person name="Kautmanova I."/>
            <person name="Kiss B."/>
            <person name="Kocsube S."/>
            <person name="Kotiranta H."/>
            <person name="LaButti K.M."/>
            <person name="Lechner B.E."/>
            <person name="Liimatainen K."/>
            <person name="Lipzen A."/>
            <person name="Lukacs Z."/>
            <person name="Mihaltcheva S."/>
            <person name="Morgado L.N."/>
            <person name="Niskanen T."/>
            <person name="Noordeloos M.E."/>
            <person name="Ohm R.A."/>
            <person name="Ortiz-Santana B."/>
            <person name="Ovrebo C."/>
            <person name="Racz N."/>
            <person name="Riley R."/>
            <person name="Savchenko A."/>
            <person name="Shiryaev A."/>
            <person name="Soop K."/>
            <person name="Spirin V."/>
            <person name="Szebenyi C."/>
            <person name="Tomsovsky M."/>
            <person name="Tulloss R.E."/>
            <person name="Uehling J."/>
            <person name="Grigoriev I.V."/>
            <person name="Vagvolgyi C."/>
            <person name="Papp T."/>
            <person name="Martin F.M."/>
            <person name="Miettinen O."/>
            <person name="Hibbett D.S."/>
            <person name="Nagy L.G."/>
        </authorList>
    </citation>
    <scope>NUCLEOTIDE SEQUENCE [LARGE SCALE GENOMIC DNA]</scope>
    <source>
        <strain evidence="1 2">OMC1185</strain>
    </source>
</reference>
<gene>
    <name evidence="1" type="ORF">OE88DRAFT_510839</name>
</gene>
<dbReference type="PANTHER" id="PTHR35179">
    <property type="entry name" value="PROTEIN CBG02620"/>
    <property type="match status" value="1"/>
</dbReference>
<dbReference type="EMBL" id="ML213518">
    <property type="protein sequence ID" value="TFK48829.1"/>
    <property type="molecule type" value="Genomic_DNA"/>
</dbReference>
<protein>
    <recommendedName>
        <fullName evidence="3">Geranylgeranyl pyrophosphate synthetase</fullName>
    </recommendedName>
</protein>
<evidence type="ECO:0000313" key="1">
    <source>
        <dbReference type="EMBL" id="TFK48829.1"/>
    </source>
</evidence>
<evidence type="ECO:0008006" key="3">
    <source>
        <dbReference type="Google" id="ProtNLM"/>
    </source>
</evidence>
<dbReference type="AlphaFoldDB" id="A0A5C3MTL1"/>
<dbReference type="STRING" id="5364.A0A5C3MTL1"/>
<name>A0A5C3MTL1_9AGAM</name>
<dbReference type="PANTHER" id="PTHR35179:SF2">
    <property type="entry name" value="START DOMAIN-CONTAINING PROTEIN"/>
    <property type="match status" value="1"/>
</dbReference>
<dbReference type="Proteomes" id="UP000305948">
    <property type="component" value="Unassembled WGS sequence"/>
</dbReference>
<accession>A0A5C3MTL1</accession>
<dbReference type="OrthoDB" id="420564at2759"/>
<keyword evidence="2" id="KW-1185">Reference proteome</keyword>
<evidence type="ECO:0000313" key="2">
    <source>
        <dbReference type="Proteomes" id="UP000305948"/>
    </source>
</evidence>
<organism evidence="1 2">
    <name type="scientific">Heliocybe sulcata</name>
    <dbReference type="NCBI Taxonomy" id="5364"/>
    <lineage>
        <taxon>Eukaryota</taxon>
        <taxon>Fungi</taxon>
        <taxon>Dikarya</taxon>
        <taxon>Basidiomycota</taxon>
        <taxon>Agaricomycotina</taxon>
        <taxon>Agaricomycetes</taxon>
        <taxon>Gloeophyllales</taxon>
        <taxon>Gloeophyllaceae</taxon>
        <taxon>Heliocybe</taxon>
    </lineage>
</organism>
<proteinExistence type="predicted"/>
<sequence length="416" mass="46353">MSRPRGRGYYSGATGRSTWSPAVNIPRRDFHDGLGSKAIKVLSEPPSGSAVEDVEIANLEYLASYNWVEARTPTIIVPGSPREWIERPLPFKVERDSGLLFVDQNGFRVPNATLLPLFKAVDIVDEETGRPAFDWSSVDFVTDRNGLRKLLRWINGTADKNFRIDMQLAGGKTVLLNRWEEATQENSKGAFGFGFEKATTEPAPGCERSTGHHRIVTYDFNGLKMVVRFEVDACLPPPTTARASTSRSAAPTNLDDLADTLSGLNIRAKPQASKTTRDSSGIDIIHAGSADIAQDRIIELTTRSEKNVGTFDWVNQYPQLFLSETLHHYLGVHVGGRFTDVVKRKLHTPGMREIDRQAKASFGRLRKVLKEIQDAVIASGERGRLTLLCEGGTLKVFKRKLPDECIPEDIMRRFEN</sequence>